<evidence type="ECO:0000313" key="2">
    <source>
        <dbReference type="Proteomes" id="UP001362999"/>
    </source>
</evidence>
<protein>
    <submittedName>
        <fullName evidence="1">Uncharacterized protein</fullName>
    </submittedName>
</protein>
<comment type="caution">
    <text evidence="1">The sequence shown here is derived from an EMBL/GenBank/DDBJ whole genome shotgun (WGS) entry which is preliminary data.</text>
</comment>
<gene>
    <name evidence="1" type="ORF">R3P38DRAFT_3368408</name>
</gene>
<dbReference type="Proteomes" id="UP001362999">
    <property type="component" value="Unassembled WGS sequence"/>
</dbReference>
<name>A0AAW0A5Q3_9AGAR</name>
<proteinExistence type="predicted"/>
<keyword evidence="2" id="KW-1185">Reference proteome</keyword>
<evidence type="ECO:0000313" key="1">
    <source>
        <dbReference type="EMBL" id="KAK7001534.1"/>
    </source>
</evidence>
<dbReference type="AlphaFoldDB" id="A0AAW0A5Q3"/>
<organism evidence="1 2">
    <name type="scientific">Favolaschia claudopus</name>
    <dbReference type="NCBI Taxonomy" id="2862362"/>
    <lineage>
        <taxon>Eukaryota</taxon>
        <taxon>Fungi</taxon>
        <taxon>Dikarya</taxon>
        <taxon>Basidiomycota</taxon>
        <taxon>Agaricomycotina</taxon>
        <taxon>Agaricomycetes</taxon>
        <taxon>Agaricomycetidae</taxon>
        <taxon>Agaricales</taxon>
        <taxon>Marasmiineae</taxon>
        <taxon>Mycenaceae</taxon>
        <taxon>Favolaschia</taxon>
    </lineage>
</organism>
<dbReference type="EMBL" id="JAWWNJ010000083">
    <property type="protein sequence ID" value="KAK7001534.1"/>
    <property type="molecule type" value="Genomic_DNA"/>
</dbReference>
<sequence length="548" mass="58720">MMGVRLIIGLSPVASASNGNVPAKSKLRCAQAWREEEAELILGNEARRNRERRCGSVGSSLPTPRFALRRLETGIPFAAHSASTPHAGDDSEEARVDRCIARWPSAGELQGVVSGRALSLLAGNELATMEYASGWVVGLGEYGLRASTASESPSIPTSSYELVLDFQLRALRCLLMRTRRVVACAGIVPMEAAGVCAAGDAMGRCFSFFILPMNEGRLRTWGDAGSRRVSSVYASLLTVVRCGWSGGSTSPPRLALEVGAGPTPRARPSRRTVLELGRKETSLSGEGSFKEKTVYEVSWNLGSDAEVLVRLEEDGEGRDWDDGVWVGMGVRECMRASTVDKALWPFSFSLTRIQARRPLTHPLNPATTLRSDGHSSQVASLLAPALRIESPTLEAAAVDKVAADSENKYIITVRFHGIAVMATLAPCVGDSSIPSDWDVLIEDGVSSGEEGRPFVMSLYLLWVMDSGKSGRGREEKRSGIEGGVCVSGVVLALGRARAEYGVGIRGGIEIRLGDTVWLAGIDAPGSPLVPPRCPKSLWISIFDRCDAC</sequence>
<reference evidence="1 2" key="1">
    <citation type="journal article" date="2024" name="J Genomics">
        <title>Draft genome sequencing and assembly of Favolaschia claudopus CIRM-BRFM 2984 isolated from oak limbs.</title>
        <authorList>
            <person name="Navarro D."/>
            <person name="Drula E."/>
            <person name="Chaduli D."/>
            <person name="Cazenave R."/>
            <person name="Ahrendt S."/>
            <person name="Wang J."/>
            <person name="Lipzen A."/>
            <person name="Daum C."/>
            <person name="Barry K."/>
            <person name="Grigoriev I.V."/>
            <person name="Favel A."/>
            <person name="Rosso M.N."/>
            <person name="Martin F."/>
        </authorList>
    </citation>
    <scope>NUCLEOTIDE SEQUENCE [LARGE SCALE GENOMIC DNA]</scope>
    <source>
        <strain evidence="1 2">CIRM-BRFM 2984</strain>
    </source>
</reference>
<accession>A0AAW0A5Q3</accession>